<dbReference type="EMBL" id="FOKV01000002">
    <property type="protein sequence ID" value="SFC12117.1"/>
    <property type="molecule type" value="Genomic_DNA"/>
</dbReference>
<keyword evidence="4" id="KW-1185">Reference proteome</keyword>
<accession>A0A1I1GK19</accession>
<dbReference type="InterPro" id="IPR052928">
    <property type="entry name" value="Desiccation-related_membrane"/>
</dbReference>
<protein>
    <submittedName>
        <fullName evidence="3">YtxH-like protein</fullName>
    </submittedName>
</protein>
<name>A0A1I1GK19_9FLAO</name>
<organism evidence="3 4">
    <name type="scientific">Zunongwangia mangrovi</name>
    <dbReference type="NCBI Taxonomy" id="1334022"/>
    <lineage>
        <taxon>Bacteria</taxon>
        <taxon>Pseudomonadati</taxon>
        <taxon>Bacteroidota</taxon>
        <taxon>Flavobacteriia</taxon>
        <taxon>Flavobacteriales</taxon>
        <taxon>Flavobacteriaceae</taxon>
        <taxon>Zunongwangia</taxon>
    </lineage>
</organism>
<dbReference type="PANTHER" id="PTHR35792">
    <property type="entry name" value="GENERAL STRESS PROTEIN"/>
    <property type="match status" value="1"/>
</dbReference>
<gene>
    <name evidence="3" type="ORF">SAMN04487907_102317</name>
</gene>
<reference evidence="4" key="1">
    <citation type="submission" date="2016-10" db="EMBL/GenBank/DDBJ databases">
        <authorList>
            <person name="Varghese N."/>
            <person name="Submissions S."/>
        </authorList>
    </citation>
    <scope>NUCLEOTIDE SEQUENCE [LARGE SCALE GENOMIC DNA]</scope>
    <source>
        <strain evidence="4">DSM 24499</strain>
    </source>
</reference>
<evidence type="ECO:0000313" key="4">
    <source>
        <dbReference type="Proteomes" id="UP000199438"/>
    </source>
</evidence>
<feature type="transmembrane region" description="Helical" evidence="2">
    <location>
        <begin position="6"/>
        <end position="26"/>
    </location>
</feature>
<keyword evidence="2" id="KW-0812">Transmembrane</keyword>
<evidence type="ECO:0000256" key="1">
    <source>
        <dbReference type="SAM" id="MobiDB-lite"/>
    </source>
</evidence>
<dbReference type="Proteomes" id="UP000199438">
    <property type="component" value="Unassembled WGS sequence"/>
</dbReference>
<sequence length="96" mass="10056">MRSGGKILIGLLSGAAAGVAAGLLFAPKKGKDTRKAIADTSDNYYKGARGKVTDFSDSVGHKIDALKAKTKASFSNSKSEEKINEAKAEIHEMKAS</sequence>
<dbReference type="OrthoDB" id="676025at2"/>
<feature type="region of interest" description="Disordered" evidence="1">
    <location>
        <begin position="74"/>
        <end position="96"/>
    </location>
</feature>
<evidence type="ECO:0000313" key="3">
    <source>
        <dbReference type="EMBL" id="SFC12117.1"/>
    </source>
</evidence>
<dbReference type="Pfam" id="PF12732">
    <property type="entry name" value="YtxH"/>
    <property type="match status" value="1"/>
</dbReference>
<dbReference type="AlphaFoldDB" id="A0A1I1GK19"/>
<evidence type="ECO:0000256" key="2">
    <source>
        <dbReference type="SAM" id="Phobius"/>
    </source>
</evidence>
<dbReference type="InterPro" id="IPR024623">
    <property type="entry name" value="YtxH"/>
</dbReference>
<dbReference type="PANTHER" id="PTHR35792:SF2">
    <property type="entry name" value="GENERAL STRESS PROTEIN"/>
    <property type="match status" value="1"/>
</dbReference>
<dbReference type="STRING" id="1334022.SAMN04487907_102317"/>
<keyword evidence="2" id="KW-0472">Membrane</keyword>
<keyword evidence="2" id="KW-1133">Transmembrane helix</keyword>
<proteinExistence type="predicted"/>
<feature type="compositionally biased region" description="Basic and acidic residues" evidence="1">
    <location>
        <begin position="78"/>
        <end position="96"/>
    </location>
</feature>
<dbReference type="RefSeq" id="WP_092541304.1">
    <property type="nucleotide sequence ID" value="NZ_FOKV01000002.1"/>
</dbReference>